<dbReference type="AlphaFoldDB" id="A0A2C9D728"/>
<evidence type="ECO:0000256" key="3">
    <source>
        <dbReference type="SAM" id="SignalP"/>
    </source>
</evidence>
<dbReference type="OrthoDB" id="8439308at2"/>
<dbReference type="Proteomes" id="UP000223606">
    <property type="component" value="Chromosome 1"/>
</dbReference>
<evidence type="ECO:0000313" key="6">
    <source>
        <dbReference type="Proteomes" id="UP000223606"/>
    </source>
</evidence>
<keyword evidence="2 3" id="KW-0732">Signal</keyword>
<dbReference type="SUPFAM" id="SSF53822">
    <property type="entry name" value="Periplasmic binding protein-like I"/>
    <property type="match status" value="1"/>
</dbReference>
<dbReference type="InterPro" id="IPR028082">
    <property type="entry name" value="Peripla_BP_I"/>
</dbReference>
<feature type="domain" description="Leucine-binding protein" evidence="4">
    <location>
        <begin position="21"/>
        <end position="342"/>
    </location>
</feature>
<comment type="similarity">
    <text evidence="1">Belongs to the leucine-binding protein family.</text>
</comment>
<name>A0A2C9D728_9HYPH</name>
<dbReference type="Gene3D" id="3.40.50.2300">
    <property type="match status" value="2"/>
</dbReference>
<dbReference type="RefSeq" id="WP_099556531.1">
    <property type="nucleotide sequence ID" value="NZ_LT960614.1"/>
</dbReference>
<reference evidence="6" key="1">
    <citation type="submission" date="2017-09" db="EMBL/GenBank/DDBJ databases">
        <title>Genome sequence of Nannocystis excedens DSM 71.</title>
        <authorList>
            <person name="Blom J."/>
        </authorList>
    </citation>
    <scope>NUCLEOTIDE SEQUENCE [LARGE SCALE GENOMIC DNA]</scope>
    <source>
        <strain evidence="6">type strain: E19</strain>
    </source>
</reference>
<dbReference type="InterPro" id="IPR028081">
    <property type="entry name" value="Leu-bd"/>
</dbReference>
<evidence type="ECO:0000256" key="1">
    <source>
        <dbReference type="ARBA" id="ARBA00010062"/>
    </source>
</evidence>
<dbReference type="EMBL" id="LT960614">
    <property type="protein sequence ID" value="SON56107.1"/>
    <property type="molecule type" value="Genomic_DNA"/>
</dbReference>
<proteinExistence type="inferred from homology"/>
<keyword evidence="6" id="KW-1185">Reference proteome</keyword>
<sequence length="348" mass="36190">MRRIGLALLALLLAHAQALAEVRIAVVGPLNGSFGEIGRSMEAGVTSEAAKFGDILGESISVESYNDGCDAAKAEAIANQLVGRQVNLVVGHVCSLASIAASRIYAANGIIEISPASISPKFTDERAGDTIFRLAPRADTQGTFLGTYLAQTYKGQNVAFLSDSSTYGKDLADRALAAFRAAGGEPSMIETYDSGERSYARLAAKLAADGIEVLFIGGYHGDISQIGFDLAAVGPLPVIVGGDTLMLDDYPALGKAVAEHTIFSAPEGLIGDSEGPDLYFLRAAAAVDIFEAAAEQAGSLDAEKVAAAIARSRFDTAIGSVSFDEKGDALQPGYALYTWKDGRIVPSS</sequence>
<dbReference type="CDD" id="cd06342">
    <property type="entry name" value="PBP1_ABC_LIVBP-like"/>
    <property type="match status" value="1"/>
</dbReference>
<dbReference type="PANTHER" id="PTHR47151">
    <property type="entry name" value="LEU/ILE/VAL-BINDING ABC TRANSPORTER SUBUNIT"/>
    <property type="match status" value="1"/>
</dbReference>
<feature type="chain" id="PRO_5013039214" evidence="3">
    <location>
        <begin position="21"/>
        <end position="348"/>
    </location>
</feature>
<feature type="signal peptide" evidence="3">
    <location>
        <begin position="1"/>
        <end position="20"/>
    </location>
</feature>
<evidence type="ECO:0000259" key="4">
    <source>
        <dbReference type="Pfam" id="PF13458"/>
    </source>
</evidence>
<protein>
    <submittedName>
        <fullName evidence="5">Leucine-, isoleucine-, valine-, threonine-, and alanine-binding protein</fullName>
    </submittedName>
</protein>
<organism evidence="5 6">
    <name type="scientific">Hartmannibacter diazotrophicus</name>
    <dbReference type="NCBI Taxonomy" id="1482074"/>
    <lineage>
        <taxon>Bacteria</taxon>
        <taxon>Pseudomonadati</taxon>
        <taxon>Pseudomonadota</taxon>
        <taxon>Alphaproteobacteria</taxon>
        <taxon>Hyphomicrobiales</taxon>
        <taxon>Pleomorphomonadaceae</taxon>
        <taxon>Hartmannibacter</taxon>
    </lineage>
</organism>
<dbReference type="PANTHER" id="PTHR47151:SF2">
    <property type="entry name" value="AMINO ACID BINDING PROTEIN"/>
    <property type="match status" value="1"/>
</dbReference>
<gene>
    <name evidence="5" type="primary">braC_1</name>
    <name evidence="5" type="ORF">HDIA_2566</name>
</gene>
<evidence type="ECO:0000256" key="2">
    <source>
        <dbReference type="ARBA" id="ARBA00022729"/>
    </source>
</evidence>
<dbReference type="Pfam" id="PF13458">
    <property type="entry name" value="Peripla_BP_6"/>
    <property type="match status" value="1"/>
</dbReference>
<dbReference type="KEGG" id="hdi:HDIA_2566"/>
<evidence type="ECO:0000313" key="5">
    <source>
        <dbReference type="EMBL" id="SON56107.1"/>
    </source>
</evidence>
<accession>A0A2C9D728</accession>